<protein>
    <recommendedName>
        <fullName evidence="3">NADH-ubiquinone oxidoreductase chain 5</fullName>
        <ecNumber evidence="2">7.1.1.2</ecNumber>
    </recommendedName>
</protein>
<evidence type="ECO:0000256" key="7">
    <source>
        <dbReference type="ARBA" id="ARBA00022967"/>
    </source>
</evidence>
<evidence type="ECO:0000256" key="11">
    <source>
        <dbReference type="ARBA" id="ARBA00023075"/>
    </source>
</evidence>
<dbReference type="Gene3D" id="1.20.5.2700">
    <property type="match status" value="1"/>
</dbReference>
<dbReference type="RefSeq" id="WP_379897735.1">
    <property type="nucleotide sequence ID" value="NZ_JBHRTR010000005.1"/>
</dbReference>
<dbReference type="PANTHER" id="PTHR42829:SF2">
    <property type="entry name" value="NADH-UBIQUINONE OXIDOREDUCTASE CHAIN 5"/>
    <property type="match status" value="1"/>
</dbReference>
<keyword evidence="9 15" id="KW-1133">Transmembrane helix</keyword>
<feature type="transmembrane region" description="Helical" evidence="15">
    <location>
        <begin position="619"/>
        <end position="639"/>
    </location>
</feature>
<dbReference type="Pfam" id="PF00361">
    <property type="entry name" value="Proton_antipo_M"/>
    <property type="match status" value="1"/>
</dbReference>
<sequence length="645" mass="71256">MYSLIVFLPLIAAIIAGLGGRIIGDRASMWTCSAAVVISFILSVIAFFEVGLGGEVVHVKVMTWFRSDTMAVAWGIYVDQLTVWMLLVVTLVSSVVHIYSIGYMAHDPHKPRFFAYISFFTFAMLALVTADNFVQMFFGWEGVGVASYLLVGFWFKRTSANNAAFKAFVVNRVGDFGFALGIFAVFYMFGSVDFATVFQATPDMAGRTISFLSMELDFLTVATLLLFVGAMGKSAQLGLHTWLPDAMEGPTPVSALIHAATMVTAGVFLCARISPMLEYAPVTLAVITVIGASTCFFAATIGLTQFDIKRVIAYSTCSQLGYMFFAIGVSAYPAAMFHLGTHAMFKALLFLSAGSVIHAMSDEQDMRKMGGLWKYIRITYMYMWIGSIAIAGLPFFAAFYSKDFMLEAAWGAGTGVGLYAWVLGVAAAILTAVYSWRLLFMTFHQEERGSPEAMAKIHESPLVMIAPMALLAILAVFGGMLFYDLLVGHHWHDYWKDSILVLDSNPAMEAGHNVPLWVKLATLVAAVSGVLIGWQFWIRNRAIPGQLAERNKPLHAFLFNKWYFDWLYGHIFIDPYIWVSKRLWRDGDGRIIDGFGANGIARVMANASRRVAALQSGYVYHYAFAMLIGIVAFVTFYFFESGGGH</sequence>
<evidence type="ECO:0000256" key="10">
    <source>
        <dbReference type="ARBA" id="ARBA00023027"/>
    </source>
</evidence>
<feature type="transmembrane region" description="Helical" evidence="15">
    <location>
        <begin position="280"/>
        <end position="299"/>
    </location>
</feature>
<dbReference type="InterPro" id="IPR003945">
    <property type="entry name" value="NU5C-like"/>
</dbReference>
<evidence type="ECO:0000256" key="13">
    <source>
        <dbReference type="ARBA" id="ARBA00049551"/>
    </source>
</evidence>
<evidence type="ECO:0000256" key="12">
    <source>
        <dbReference type="ARBA" id="ARBA00023136"/>
    </source>
</evidence>
<comment type="subcellular location">
    <subcellularLocation>
        <location evidence="1">Endomembrane system</location>
        <topology evidence="1">Multi-pass membrane protein</topology>
    </subcellularLocation>
    <subcellularLocation>
        <location evidence="14">Membrane</location>
        <topology evidence="14">Multi-pass membrane protein</topology>
    </subcellularLocation>
</comment>
<feature type="transmembrane region" description="Helical" evidence="15">
    <location>
        <begin position="36"/>
        <end position="61"/>
    </location>
</feature>
<evidence type="ECO:0000256" key="8">
    <source>
        <dbReference type="ARBA" id="ARBA00022982"/>
    </source>
</evidence>
<evidence type="ECO:0000256" key="9">
    <source>
        <dbReference type="ARBA" id="ARBA00022989"/>
    </source>
</evidence>
<evidence type="ECO:0000256" key="15">
    <source>
        <dbReference type="SAM" id="Phobius"/>
    </source>
</evidence>
<feature type="transmembrane region" description="Helical" evidence="15">
    <location>
        <begin position="516"/>
        <end position="537"/>
    </location>
</feature>
<evidence type="ECO:0000313" key="19">
    <source>
        <dbReference type="EMBL" id="MFC3225991.1"/>
    </source>
</evidence>
<feature type="domain" description="NADH dehydrogenase subunit 5 C-terminal" evidence="18">
    <location>
        <begin position="513"/>
        <end position="633"/>
    </location>
</feature>
<evidence type="ECO:0000256" key="2">
    <source>
        <dbReference type="ARBA" id="ARBA00012944"/>
    </source>
</evidence>
<evidence type="ECO:0000256" key="14">
    <source>
        <dbReference type="RuleBase" id="RU000320"/>
    </source>
</evidence>
<evidence type="ECO:0000256" key="5">
    <source>
        <dbReference type="ARBA" id="ARBA00022660"/>
    </source>
</evidence>
<name>A0ABV7KUF3_9PROT</name>
<feature type="transmembrane region" description="Helical" evidence="15">
    <location>
        <begin position="136"/>
        <end position="155"/>
    </location>
</feature>
<keyword evidence="7" id="KW-1278">Translocase</keyword>
<keyword evidence="11" id="KW-0830">Ubiquinone</keyword>
<feature type="domain" description="NADH:quinone oxidoreductase/Mrp antiporter transmembrane" evidence="16">
    <location>
        <begin position="130"/>
        <end position="422"/>
    </location>
</feature>
<feature type="transmembrane region" description="Helical" evidence="15">
    <location>
        <begin position="113"/>
        <end position="130"/>
    </location>
</feature>
<dbReference type="InterPro" id="IPR018393">
    <property type="entry name" value="NADHpl_OxRdtase_5_subgr"/>
</dbReference>
<evidence type="ECO:0000256" key="3">
    <source>
        <dbReference type="ARBA" id="ARBA00021096"/>
    </source>
</evidence>
<dbReference type="InterPro" id="IPR001750">
    <property type="entry name" value="ND/Mrp_TM"/>
</dbReference>
<feature type="transmembrane region" description="Helical" evidence="15">
    <location>
        <begin position="209"/>
        <end position="232"/>
    </location>
</feature>
<dbReference type="NCBIfam" id="NF005141">
    <property type="entry name" value="PRK06590.1"/>
    <property type="match status" value="1"/>
</dbReference>
<feature type="domain" description="NADH-Ubiquinone oxidoreductase (complex I) chain 5 N-terminal" evidence="17">
    <location>
        <begin position="64"/>
        <end position="114"/>
    </location>
</feature>
<keyword evidence="6 14" id="KW-0812">Transmembrane</keyword>
<dbReference type="PANTHER" id="PTHR42829">
    <property type="entry name" value="NADH-UBIQUINONE OXIDOREDUCTASE CHAIN 5"/>
    <property type="match status" value="1"/>
</dbReference>
<gene>
    <name evidence="19" type="primary">nuoL</name>
    <name evidence="19" type="ORF">ACFOGJ_02035</name>
</gene>
<reference evidence="20" key="1">
    <citation type="journal article" date="2019" name="Int. J. Syst. Evol. Microbiol.">
        <title>The Global Catalogue of Microorganisms (GCM) 10K type strain sequencing project: providing services to taxonomists for standard genome sequencing and annotation.</title>
        <authorList>
            <consortium name="The Broad Institute Genomics Platform"/>
            <consortium name="The Broad Institute Genome Sequencing Center for Infectious Disease"/>
            <person name="Wu L."/>
            <person name="Ma J."/>
        </authorList>
    </citation>
    <scope>NUCLEOTIDE SEQUENCE [LARGE SCALE GENOMIC DNA]</scope>
    <source>
        <strain evidence="20">KCTC 42964</strain>
    </source>
</reference>
<evidence type="ECO:0000313" key="20">
    <source>
        <dbReference type="Proteomes" id="UP001595528"/>
    </source>
</evidence>
<feature type="transmembrane region" description="Helical" evidence="15">
    <location>
        <begin position="461"/>
        <end position="483"/>
    </location>
</feature>
<dbReference type="Pfam" id="PF06455">
    <property type="entry name" value="NADH5_C"/>
    <property type="match status" value="1"/>
</dbReference>
<feature type="transmembrane region" description="Helical" evidence="15">
    <location>
        <begin position="167"/>
        <end position="189"/>
    </location>
</feature>
<keyword evidence="12 15" id="KW-0472">Membrane</keyword>
<comment type="caution">
    <text evidence="19">The sequence shown here is derived from an EMBL/GenBank/DDBJ whole genome shotgun (WGS) entry which is preliminary data.</text>
</comment>
<comment type="catalytic activity">
    <reaction evidence="13">
        <text>a ubiquinone + NADH + 5 H(+)(in) = a ubiquinol + NAD(+) + 4 H(+)(out)</text>
        <dbReference type="Rhea" id="RHEA:29091"/>
        <dbReference type="Rhea" id="RHEA-COMP:9565"/>
        <dbReference type="Rhea" id="RHEA-COMP:9566"/>
        <dbReference type="ChEBI" id="CHEBI:15378"/>
        <dbReference type="ChEBI" id="CHEBI:16389"/>
        <dbReference type="ChEBI" id="CHEBI:17976"/>
        <dbReference type="ChEBI" id="CHEBI:57540"/>
        <dbReference type="ChEBI" id="CHEBI:57945"/>
        <dbReference type="EC" id="7.1.1.2"/>
    </reaction>
</comment>
<accession>A0ABV7KUF3</accession>
<evidence type="ECO:0000256" key="6">
    <source>
        <dbReference type="ARBA" id="ARBA00022692"/>
    </source>
</evidence>
<dbReference type="NCBIfam" id="TIGR01974">
    <property type="entry name" value="NDH_I_L"/>
    <property type="match status" value="1"/>
</dbReference>
<feature type="transmembrane region" description="Helical" evidence="15">
    <location>
        <begin position="381"/>
        <end position="400"/>
    </location>
</feature>
<evidence type="ECO:0000259" key="17">
    <source>
        <dbReference type="Pfam" id="PF00662"/>
    </source>
</evidence>
<evidence type="ECO:0000256" key="4">
    <source>
        <dbReference type="ARBA" id="ARBA00022448"/>
    </source>
</evidence>
<dbReference type="PRINTS" id="PR01434">
    <property type="entry name" value="NADHDHGNASE5"/>
</dbReference>
<dbReference type="InterPro" id="IPR001516">
    <property type="entry name" value="Proton_antipo_N"/>
</dbReference>
<dbReference type="EC" id="7.1.1.2" evidence="2"/>
<dbReference type="InterPro" id="IPR010934">
    <property type="entry name" value="NADH_DH_su5_C"/>
</dbReference>
<keyword evidence="4" id="KW-0813">Transport</keyword>
<evidence type="ECO:0000256" key="1">
    <source>
        <dbReference type="ARBA" id="ARBA00004127"/>
    </source>
</evidence>
<keyword evidence="5" id="KW-0679">Respiratory chain</keyword>
<dbReference type="Proteomes" id="UP001595528">
    <property type="component" value="Unassembled WGS sequence"/>
</dbReference>
<feature type="transmembrane region" description="Helical" evidence="15">
    <location>
        <begin position="6"/>
        <end position="24"/>
    </location>
</feature>
<dbReference type="EMBL" id="JBHRTR010000005">
    <property type="protein sequence ID" value="MFC3225991.1"/>
    <property type="molecule type" value="Genomic_DNA"/>
</dbReference>
<proteinExistence type="predicted"/>
<evidence type="ECO:0000259" key="16">
    <source>
        <dbReference type="Pfam" id="PF00361"/>
    </source>
</evidence>
<keyword evidence="10" id="KW-0520">NAD</keyword>
<dbReference type="PRINTS" id="PR01435">
    <property type="entry name" value="NPOXDRDTASE5"/>
</dbReference>
<feature type="transmembrane region" description="Helical" evidence="15">
    <location>
        <begin position="311"/>
        <end position="331"/>
    </location>
</feature>
<evidence type="ECO:0000259" key="18">
    <source>
        <dbReference type="Pfam" id="PF06455"/>
    </source>
</evidence>
<feature type="transmembrane region" description="Helical" evidence="15">
    <location>
        <begin position="81"/>
        <end position="101"/>
    </location>
</feature>
<keyword evidence="20" id="KW-1185">Reference proteome</keyword>
<feature type="transmembrane region" description="Helical" evidence="15">
    <location>
        <begin position="420"/>
        <end position="440"/>
    </location>
</feature>
<keyword evidence="8" id="KW-0249">Electron transport</keyword>
<organism evidence="19 20">
    <name type="scientific">Marinibaculum pumilum</name>
    <dbReference type="NCBI Taxonomy" id="1766165"/>
    <lineage>
        <taxon>Bacteria</taxon>
        <taxon>Pseudomonadati</taxon>
        <taxon>Pseudomonadota</taxon>
        <taxon>Alphaproteobacteria</taxon>
        <taxon>Rhodospirillales</taxon>
        <taxon>Rhodospirillaceae</taxon>
        <taxon>Marinibaculum</taxon>
    </lineage>
</organism>
<dbReference type="Pfam" id="PF00662">
    <property type="entry name" value="Proton_antipo_N"/>
    <property type="match status" value="1"/>
</dbReference>